<evidence type="ECO:0000313" key="3">
    <source>
        <dbReference type="EMBL" id="ONG45378.1"/>
    </source>
</evidence>
<dbReference type="PROSITE" id="PS51257">
    <property type="entry name" value="PROKAR_LIPOPROTEIN"/>
    <property type="match status" value="1"/>
</dbReference>
<dbReference type="EMBL" id="MLCO01000353">
    <property type="protein sequence ID" value="ONG45378.1"/>
    <property type="molecule type" value="Genomic_DNA"/>
</dbReference>
<feature type="chain" id="PRO_5012098300" description="Lipoprotein" evidence="2">
    <location>
        <begin position="17"/>
        <end position="148"/>
    </location>
</feature>
<feature type="compositionally biased region" description="Low complexity" evidence="1">
    <location>
        <begin position="23"/>
        <end position="48"/>
    </location>
</feature>
<organism evidence="3 4">
    <name type="scientific">Teichococcus deserti</name>
    <dbReference type="NCBI Taxonomy" id="1817963"/>
    <lineage>
        <taxon>Bacteria</taxon>
        <taxon>Pseudomonadati</taxon>
        <taxon>Pseudomonadota</taxon>
        <taxon>Alphaproteobacteria</taxon>
        <taxon>Acetobacterales</taxon>
        <taxon>Roseomonadaceae</taxon>
        <taxon>Roseomonas</taxon>
    </lineage>
</organism>
<evidence type="ECO:0000313" key="4">
    <source>
        <dbReference type="Proteomes" id="UP000188879"/>
    </source>
</evidence>
<evidence type="ECO:0000256" key="1">
    <source>
        <dbReference type="SAM" id="MobiDB-lite"/>
    </source>
</evidence>
<keyword evidence="2" id="KW-0732">Signal</keyword>
<feature type="region of interest" description="Disordered" evidence="1">
    <location>
        <begin position="23"/>
        <end position="56"/>
    </location>
</feature>
<protein>
    <recommendedName>
        <fullName evidence="5">Lipoprotein</fullName>
    </recommendedName>
</protein>
<reference evidence="3 4" key="1">
    <citation type="submission" date="2016-10" db="EMBL/GenBank/DDBJ databases">
        <title>Draft Genome sequence of Roseomonas sp. strain M3.</title>
        <authorList>
            <person name="Subhash Y."/>
            <person name="Lee S."/>
        </authorList>
    </citation>
    <scope>NUCLEOTIDE SEQUENCE [LARGE SCALE GENOMIC DNA]</scope>
    <source>
        <strain evidence="3 4">M3</strain>
    </source>
</reference>
<dbReference type="Proteomes" id="UP000188879">
    <property type="component" value="Unassembled WGS sequence"/>
</dbReference>
<sequence length="148" mass="15593">MRHLVLAAAFALAACAQTSDPAASRASRTASPRPAAATASQRAAAPQADVRQLAATPDQLRRYEQAVARDLRDPRFSSTYLVGSDGDKGLCGFVSEKADNGRYTPRRMFYASLVDIEAGDTATAIAAPPLIASKVPLATIREKCGTGR</sequence>
<name>A0A1V2GX12_9PROT</name>
<feature type="signal peptide" evidence="2">
    <location>
        <begin position="1"/>
        <end position="16"/>
    </location>
</feature>
<evidence type="ECO:0008006" key="5">
    <source>
        <dbReference type="Google" id="ProtNLM"/>
    </source>
</evidence>
<comment type="caution">
    <text evidence="3">The sequence shown here is derived from an EMBL/GenBank/DDBJ whole genome shotgun (WGS) entry which is preliminary data.</text>
</comment>
<keyword evidence="4" id="KW-1185">Reference proteome</keyword>
<dbReference type="AlphaFoldDB" id="A0A1V2GX12"/>
<gene>
    <name evidence="3" type="ORF">BKE38_26550</name>
</gene>
<proteinExistence type="predicted"/>
<accession>A0A1V2GX12</accession>
<evidence type="ECO:0000256" key="2">
    <source>
        <dbReference type="SAM" id="SignalP"/>
    </source>
</evidence>
<dbReference type="RefSeq" id="WP_076960277.1">
    <property type="nucleotide sequence ID" value="NZ_MLCO01000353.1"/>
</dbReference>